<dbReference type="InterPro" id="IPR015422">
    <property type="entry name" value="PyrdxlP-dep_Trfase_small"/>
</dbReference>
<organism evidence="1">
    <name type="scientific">Chloropicon laureae</name>
    <dbReference type="NCBI Taxonomy" id="464258"/>
    <lineage>
        <taxon>Eukaryota</taxon>
        <taxon>Viridiplantae</taxon>
        <taxon>Chlorophyta</taxon>
        <taxon>Chloropicophyceae</taxon>
        <taxon>Chloropicales</taxon>
        <taxon>Chloropicaceae</taxon>
        <taxon>Chloropicon</taxon>
    </lineage>
</organism>
<proteinExistence type="predicted"/>
<dbReference type="SUPFAM" id="SSF53383">
    <property type="entry name" value="PLP-dependent transferases"/>
    <property type="match status" value="1"/>
</dbReference>
<reference evidence="1" key="1">
    <citation type="submission" date="2021-01" db="EMBL/GenBank/DDBJ databases">
        <authorList>
            <person name="Corre E."/>
            <person name="Pelletier E."/>
            <person name="Niang G."/>
            <person name="Scheremetjew M."/>
            <person name="Finn R."/>
            <person name="Kale V."/>
            <person name="Holt S."/>
            <person name="Cochrane G."/>
            <person name="Meng A."/>
            <person name="Brown T."/>
            <person name="Cohen L."/>
        </authorList>
    </citation>
    <scope>NUCLEOTIDE SEQUENCE</scope>
    <source>
        <strain evidence="1">RCC856</strain>
    </source>
</reference>
<dbReference type="GO" id="GO:0047536">
    <property type="term" value="F:2-aminoadipate transaminase activity"/>
    <property type="evidence" value="ECO:0007669"/>
    <property type="project" value="TreeGrafter"/>
</dbReference>
<accession>A0A7S3DZJ7</accession>
<dbReference type="EMBL" id="HBHU01001166">
    <property type="protein sequence ID" value="CAE0008974.1"/>
    <property type="molecule type" value="Transcribed_RNA"/>
</dbReference>
<dbReference type="InterPro" id="IPR015424">
    <property type="entry name" value="PyrdxlP-dep_Trfase"/>
</dbReference>
<sequence length="104" mass="11722">MSAKAKSLCEAINKHLCDDEIACTFLAPEGGYFIFLKFPEWLNTTELLPIASDKFKVKYTPGERCLGGTNTARVSFAFYSAEEMEEGVLRLRQAILHYKRTHAA</sequence>
<gene>
    <name evidence="1" type="ORF">CLAU1311_LOCUS727</name>
</gene>
<evidence type="ECO:0000313" key="1">
    <source>
        <dbReference type="EMBL" id="CAE0008974.1"/>
    </source>
</evidence>
<dbReference type="PANTHER" id="PTHR42858:SF1">
    <property type="entry name" value="LD15494P"/>
    <property type="match status" value="1"/>
</dbReference>
<dbReference type="Gene3D" id="3.90.1150.10">
    <property type="entry name" value="Aspartate Aminotransferase, domain 1"/>
    <property type="match status" value="1"/>
</dbReference>
<dbReference type="AlphaFoldDB" id="A0A7S3DZJ7"/>
<protein>
    <recommendedName>
        <fullName evidence="2">Aminotransferase class I/classII domain-containing protein</fullName>
    </recommendedName>
</protein>
<dbReference type="PANTHER" id="PTHR42858">
    <property type="entry name" value="AMINOTRANSFERASE"/>
    <property type="match status" value="1"/>
</dbReference>
<name>A0A7S3DZJ7_9CHLO</name>
<evidence type="ECO:0008006" key="2">
    <source>
        <dbReference type="Google" id="ProtNLM"/>
    </source>
</evidence>